<organism evidence="2 3">
    <name type="scientific">Teichococcus aerophilus</name>
    <dbReference type="NCBI Taxonomy" id="1224513"/>
    <lineage>
        <taxon>Bacteria</taxon>
        <taxon>Pseudomonadati</taxon>
        <taxon>Pseudomonadota</taxon>
        <taxon>Alphaproteobacteria</taxon>
        <taxon>Acetobacterales</taxon>
        <taxon>Roseomonadaceae</taxon>
        <taxon>Roseomonas</taxon>
    </lineage>
</organism>
<name>A0ABR7RG32_9PROT</name>
<dbReference type="RefSeq" id="WP_187782559.1">
    <property type="nucleotide sequence ID" value="NZ_JACTVA010000001.1"/>
</dbReference>
<accession>A0ABR7RG32</accession>
<keyword evidence="1" id="KW-0175">Coiled coil</keyword>
<evidence type="ECO:0000313" key="3">
    <source>
        <dbReference type="Proteomes" id="UP000626026"/>
    </source>
</evidence>
<sequence>MSDDQAPAILSSDDVRSKAEHLPLDRLDQAVLDVTAKIKDLQATIAEQAQRLAAMEQQMAELERQSAVTEAKLAVETMHSAGLTAQASHMLTLAIDAEIPALAQLLEENAGDGAPKSPLAQIYDAAFDAKAAELGIEDPARFREA</sequence>
<evidence type="ECO:0000313" key="2">
    <source>
        <dbReference type="EMBL" id="MBC9205388.1"/>
    </source>
</evidence>
<reference evidence="2 3" key="1">
    <citation type="journal article" date="2013" name="Int. J. Syst. Evol. Microbiol.">
        <title>Roseomonas aerophila sp. nov., isolated from air.</title>
        <authorList>
            <person name="Kim S.J."/>
            <person name="Weon H.Y."/>
            <person name="Ahn J.H."/>
            <person name="Hong S.B."/>
            <person name="Seok S.J."/>
            <person name="Whang K.S."/>
            <person name="Kwon S.W."/>
        </authorList>
    </citation>
    <scope>NUCLEOTIDE SEQUENCE [LARGE SCALE GENOMIC DNA]</scope>
    <source>
        <strain evidence="2 3">NBRC 108923</strain>
    </source>
</reference>
<dbReference type="Proteomes" id="UP000626026">
    <property type="component" value="Unassembled WGS sequence"/>
</dbReference>
<gene>
    <name evidence="2" type="ORF">IBL26_00965</name>
</gene>
<feature type="coiled-coil region" evidence="1">
    <location>
        <begin position="24"/>
        <end position="72"/>
    </location>
</feature>
<comment type="caution">
    <text evidence="2">The sequence shown here is derived from an EMBL/GenBank/DDBJ whole genome shotgun (WGS) entry which is preliminary data.</text>
</comment>
<dbReference type="EMBL" id="JACTVA010000001">
    <property type="protein sequence ID" value="MBC9205388.1"/>
    <property type="molecule type" value="Genomic_DNA"/>
</dbReference>
<evidence type="ECO:0000256" key="1">
    <source>
        <dbReference type="SAM" id="Coils"/>
    </source>
</evidence>
<keyword evidence="3" id="KW-1185">Reference proteome</keyword>
<proteinExistence type="predicted"/>
<protein>
    <submittedName>
        <fullName evidence="2">Uncharacterized protein</fullName>
    </submittedName>
</protein>